<dbReference type="PIRSF" id="PIRSF011018">
    <property type="entry name" value="Nicalin"/>
    <property type="match status" value="1"/>
</dbReference>
<evidence type="ECO:0000313" key="13">
    <source>
        <dbReference type="Proteomes" id="UP000014500"/>
    </source>
</evidence>
<dbReference type="PANTHER" id="PTHR31826">
    <property type="entry name" value="NICALIN"/>
    <property type="match status" value="1"/>
</dbReference>
<keyword evidence="7 10" id="KW-0472">Membrane</keyword>
<evidence type="ECO:0000256" key="3">
    <source>
        <dbReference type="ARBA" id="ARBA00022692"/>
    </source>
</evidence>
<dbReference type="OMA" id="WSTSRHC"/>
<evidence type="ECO:0000256" key="7">
    <source>
        <dbReference type="ARBA" id="ARBA00023136"/>
    </source>
</evidence>
<evidence type="ECO:0000256" key="4">
    <source>
        <dbReference type="ARBA" id="ARBA00022729"/>
    </source>
</evidence>
<dbReference type="GO" id="GO:0005789">
    <property type="term" value="C:endoplasmic reticulum membrane"/>
    <property type="evidence" value="ECO:0007669"/>
    <property type="project" value="UniProtKB-SubCell"/>
</dbReference>
<keyword evidence="5" id="KW-0256">Endoplasmic reticulum</keyword>
<dbReference type="PhylomeDB" id="T1JL86"/>
<dbReference type="EnsemblMetazoa" id="SMAR014616-RA">
    <property type="protein sequence ID" value="SMAR014616-PA"/>
    <property type="gene ID" value="SMAR014616"/>
</dbReference>
<dbReference type="EMBL" id="JH432114">
    <property type="status" value="NOT_ANNOTATED_CDS"/>
    <property type="molecule type" value="Genomic_DNA"/>
</dbReference>
<evidence type="ECO:0000313" key="12">
    <source>
        <dbReference type="EnsemblMetazoa" id="SMAR014616-PA"/>
    </source>
</evidence>
<dbReference type="GO" id="GO:0009966">
    <property type="term" value="P:regulation of signal transduction"/>
    <property type="evidence" value="ECO:0007669"/>
    <property type="project" value="InterPro"/>
</dbReference>
<evidence type="ECO:0000256" key="9">
    <source>
        <dbReference type="ARBA" id="ARBA00034873"/>
    </source>
</evidence>
<evidence type="ECO:0000256" key="2">
    <source>
        <dbReference type="ARBA" id="ARBA00007717"/>
    </source>
</evidence>
<accession>T1JL86</accession>
<dbReference type="STRING" id="126957.T1JL86"/>
<keyword evidence="13" id="KW-1185">Reference proteome</keyword>
<keyword evidence="6 10" id="KW-1133">Transmembrane helix</keyword>
<dbReference type="InterPro" id="IPR016574">
    <property type="entry name" value="Nicalin"/>
</dbReference>
<evidence type="ECO:0000256" key="6">
    <source>
        <dbReference type="ARBA" id="ARBA00022989"/>
    </source>
</evidence>
<feature type="transmembrane region" description="Helical" evidence="10">
    <location>
        <begin position="12"/>
        <end position="31"/>
    </location>
</feature>
<dbReference type="AlphaFoldDB" id="T1JL86"/>
<evidence type="ECO:0000256" key="5">
    <source>
        <dbReference type="ARBA" id="ARBA00022824"/>
    </source>
</evidence>
<comment type="similarity">
    <text evidence="2">Belongs to the nicastrin family.</text>
</comment>
<sequence length="542" mass="60190">MLFDEANEVFEIFKGSLPFYVILFLPILIIVSPLNPVDGAHEFTVYRMQQYDLQGNNRGCRSSVVNVEARTVNGGVLARRCVIARLLDLNPFKYKDVINQGAGAILILVPDNLTSLSMENRQHVAELENAMLTEETQIPVYFVTETKDLLNIYQSIHVASIEDQTISASQAIMSAVMSTGFQMVTSGAQSKPISNCNVASIQGKLSGFGVEDQLPTIALVAHYDSFGVAPGLSVGADSNGSGVAALLELARLFSRLYANPKTQPKFNILFLLSGGGKFEGGLLQDSVYTLCLDTVGSGDNLYLHVSKPPKEGSAGAIVLRELKMVTNRFYPDAKFDMVHKKINLAEDTLAWEHERFSIRRLPAFTVSGLSSPREQQRNSILDTRDQVDVDVLYRNVKLIAEALARCIYNITQPEIEVFTESLAVQKDRLAAWMDYLTATPRAAQMLVEPSKSQLILDLQHELSRFISDVRLSVAKPEKRDPEFTFYDAISTTMTAYSVKPAVFDLVLMIAVAVYLCALYFIIQAFPKFYWMVAQMGVKMKQT</sequence>
<reference evidence="13" key="1">
    <citation type="submission" date="2011-05" db="EMBL/GenBank/DDBJ databases">
        <authorList>
            <person name="Richards S.R."/>
            <person name="Qu J."/>
            <person name="Jiang H."/>
            <person name="Jhangiani S.N."/>
            <person name="Agravi P."/>
            <person name="Goodspeed R."/>
            <person name="Gross S."/>
            <person name="Mandapat C."/>
            <person name="Jackson L."/>
            <person name="Mathew T."/>
            <person name="Pu L."/>
            <person name="Thornton R."/>
            <person name="Saada N."/>
            <person name="Wilczek-Boney K.B."/>
            <person name="Lee S."/>
            <person name="Kovar C."/>
            <person name="Wu Y."/>
            <person name="Scherer S.E."/>
            <person name="Worley K.C."/>
            <person name="Muzny D.M."/>
            <person name="Gibbs R."/>
        </authorList>
    </citation>
    <scope>NUCLEOTIDE SEQUENCE</scope>
    <source>
        <strain evidence="13">Brora</strain>
    </source>
</reference>
<evidence type="ECO:0000256" key="10">
    <source>
        <dbReference type="SAM" id="Phobius"/>
    </source>
</evidence>
<protein>
    <recommendedName>
        <fullName evidence="9">BOS complex subunit NCLN</fullName>
    </recommendedName>
</protein>
<feature type="transmembrane region" description="Helical" evidence="10">
    <location>
        <begin position="501"/>
        <end position="522"/>
    </location>
</feature>
<dbReference type="SUPFAM" id="SSF53187">
    <property type="entry name" value="Zn-dependent exopeptidases"/>
    <property type="match status" value="1"/>
</dbReference>
<organism evidence="12 13">
    <name type="scientific">Strigamia maritima</name>
    <name type="common">European centipede</name>
    <name type="synonym">Geophilus maritimus</name>
    <dbReference type="NCBI Taxonomy" id="126957"/>
    <lineage>
        <taxon>Eukaryota</taxon>
        <taxon>Metazoa</taxon>
        <taxon>Ecdysozoa</taxon>
        <taxon>Arthropoda</taxon>
        <taxon>Myriapoda</taxon>
        <taxon>Chilopoda</taxon>
        <taxon>Pleurostigmophora</taxon>
        <taxon>Geophilomorpha</taxon>
        <taxon>Linotaeniidae</taxon>
        <taxon>Strigamia</taxon>
    </lineage>
</organism>
<comment type="subcellular location">
    <subcellularLocation>
        <location evidence="1">Endoplasmic reticulum membrane</location>
        <topology evidence="1">Single-pass membrane protein</topology>
    </subcellularLocation>
</comment>
<dbReference type="Gene3D" id="3.40.630.10">
    <property type="entry name" value="Zn peptidases"/>
    <property type="match status" value="1"/>
</dbReference>
<evidence type="ECO:0000256" key="8">
    <source>
        <dbReference type="ARBA" id="ARBA00023180"/>
    </source>
</evidence>
<proteinExistence type="inferred from homology"/>
<evidence type="ECO:0000259" key="11">
    <source>
        <dbReference type="Pfam" id="PF04389"/>
    </source>
</evidence>
<evidence type="ECO:0000256" key="1">
    <source>
        <dbReference type="ARBA" id="ARBA00004389"/>
    </source>
</evidence>
<dbReference type="CDD" id="cd03882">
    <property type="entry name" value="M28_nicalin_like"/>
    <property type="match status" value="1"/>
</dbReference>
<dbReference type="HOGENOM" id="CLU_034102_2_0_1"/>
<dbReference type="InterPro" id="IPR007484">
    <property type="entry name" value="Peptidase_M28"/>
</dbReference>
<reference evidence="12" key="2">
    <citation type="submission" date="2015-02" db="UniProtKB">
        <authorList>
            <consortium name="EnsemblMetazoa"/>
        </authorList>
    </citation>
    <scope>IDENTIFICATION</scope>
</reference>
<name>T1JL86_STRMM</name>
<keyword evidence="8" id="KW-0325">Glycoprotein</keyword>
<keyword evidence="3 10" id="KW-0812">Transmembrane</keyword>
<dbReference type="Pfam" id="PF04389">
    <property type="entry name" value="Peptidase_M28"/>
    <property type="match status" value="1"/>
</dbReference>
<dbReference type="eggNOG" id="KOG2526">
    <property type="taxonomic scope" value="Eukaryota"/>
</dbReference>
<feature type="domain" description="Peptidase M28" evidence="11">
    <location>
        <begin position="216"/>
        <end position="275"/>
    </location>
</feature>
<dbReference type="Proteomes" id="UP000014500">
    <property type="component" value="Unassembled WGS sequence"/>
</dbReference>
<keyword evidence="4" id="KW-0732">Signal</keyword>